<dbReference type="InterPro" id="IPR052207">
    <property type="entry name" value="Max-like/E-box_TFs"/>
</dbReference>
<keyword evidence="4" id="KW-0804">Transcription</keyword>
<accession>B6QGV8</accession>
<organism evidence="8 9">
    <name type="scientific">Talaromyces marneffei (strain ATCC 18224 / CBS 334.59 / QM 7333)</name>
    <name type="common">Penicillium marneffei</name>
    <dbReference type="NCBI Taxonomy" id="441960"/>
    <lineage>
        <taxon>Eukaryota</taxon>
        <taxon>Fungi</taxon>
        <taxon>Dikarya</taxon>
        <taxon>Ascomycota</taxon>
        <taxon>Pezizomycotina</taxon>
        <taxon>Eurotiomycetes</taxon>
        <taxon>Eurotiomycetidae</taxon>
        <taxon>Eurotiales</taxon>
        <taxon>Trichocomaceae</taxon>
        <taxon>Talaromyces</taxon>
        <taxon>Talaromyces sect. Talaromyces</taxon>
    </lineage>
</organism>
<keyword evidence="2" id="KW-0805">Transcription regulation</keyword>
<sequence>MLAMMKVAGSVDQSASPPPGPFGYNFLAANDTPYDVGPAPPPGPSLLDDTESNMLESFFTTLNTSQFDVGDAWFQDLSHDKGGGAFGLDWTEGLPPNLEGSTTSLSQPPILSMNPQKNTNSLMGGLGPDSDILAAASMLYGNGGNTMNFATGHLFPPGVMSEMAPNHMNPPHIKQEQIHHPPTNHNDPRQMIQHTSVFNPEQPAVPVDPHTTIEVQRLRWGSDAGFVDHGYQRPAEIETTEEVAKNLLENMKCLEPQTSATNTCATNTRAPTPTQFEPPQNREWNIGNGAITSQSSSETTNHGDLDGSSRPRKRSKIKMQEDEDSDNNSTPPRTKKMTKGASGGKARRGSSENASKKLKAQQATKTARENLTEEQKRTNHILSEQKRRNLIKQGFDELCALVPELRGGGFSKSAMLIQAADYLEAVLTGNNVLRQQLSQLKAVNAFMIPR</sequence>
<keyword evidence="5" id="KW-0539">Nucleus</keyword>
<dbReference type="InterPro" id="IPR036638">
    <property type="entry name" value="HLH_DNA-bd_sf"/>
</dbReference>
<feature type="region of interest" description="Disordered" evidence="6">
    <location>
        <begin position="262"/>
        <end position="378"/>
    </location>
</feature>
<evidence type="ECO:0000313" key="9">
    <source>
        <dbReference type="Proteomes" id="UP000001294"/>
    </source>
</evidence>
<dbReference type="PANTHER" id="PTHR15741:SF27">
    <property type="entry name" value="TRANSCRIPTION FACTOR AP-4"/>
    <property type="match status" value="1"/>
</dbReference>
<dbReference type="PhylomeDB" id="B6QGV8"/>
<evidence type="ECO:0000256" key="3">
    <source>
        <dbReference type="ARBA" id="ARBA00023125"/>
    </source>
</evidence>
<reference evidence="9" key="1">
    <citation type="journal article" date="2015" name="Genome Announc.">
        <title>Genome sequence of the AIDS-associated pathogen Penicillium marneffei (ATCC18224) and its near taxonomic relative Talaromyces stipitatus (ATCC10500).</title>
        <authorList>
            <person name="Nierman W.C."/>
            <person name="Fedorova-Abrams N.D."/>
            <person name="Andrianopoulos A."/>
        </authorList>
    </citation>
    <scope>NUCLEOTIDE SEQUENCE [LARGE SCALE GENOMIC DNA]</scope>
    <source>
        <strain evidence="9">ATCC 18224 / CBS 334.59 / QM 7333</strain>
    </source>
</reference>
<dbReference type="STRING" id="441960.B6QGV8"/>
<dbReference type="GO" id="GO:0000981">
    <property type="term" value="F:DNA-binding transcription factor activity, RNA polymerase II-specific"/>
    <property type="evidence" value="ECO:0007669"/>
    <property type="project" value="TreeGrafter"/>
</dbReference>
<comment type="subcellular location">
    <subcellularLocation>
        <location evidence="1">Nucleus</location>
    </subcellularLocation>
</comment>
<dbReference type="VEuPathDB" id="FungiDB:PMAA_092380"/>
<keyword evidence="3" id="KW-0238">DNA-binding</keyword>
<dbReference type="Pfam" id="PF23181">
    <property type="entry name" value="bHLH_INO4"/>
    <property type="match status" value="1"/>
</dbReference>
<dbReference type="Proteomes" id="UP000001294">
    <property type="component" value="Unassembled WGS sequence"/>
</dbReference>
<keyword evidence="9" id="KW-1185">Reference proteome</keyword>
<dbReference type="PROSITE" id="PS50888">
    <property type="entry name" value="BHLH"/>
    <property type="match status" value="1"/>
</dbReference>
<feature type="compositionally biased region" description="Polar residues" evidence="6">
    <location>
        <begin position="262"/>
        <end position="278"/>
    </location>
</feature>
<dbReference type="GO" id="GO:0000978">
    <property type="term" value="F:RNA polymerase II cis-regulatory region sequence-specific DNA binding"/>
    <property type="evidence" value="ECO:0007669"/>
    <property type="project" value="TreeGrafter"/>
</dbReference>
<proteinExistence type="predicted"/>
<feature type="compositionally biased region" description="Basic and acidic residues" evidence="6">
    <location>
        <begin position="366"/>
        <end position="378"/>
    </location>
</feature>
<dbReference type="AlphaFoldDB" id="B6QGV8"/>
<dbReference type="CDD" id="cd11404">
    <property type="entry name" value="bHLHzip_Mlx_like"/>
    <property type="match status" value="1"/>
</dbReference>
<evidence type="ECO:0000256" key="6">
    <source>
        <dbReference type="SAM" id="MobiDB-lite"/>
    </source>
</evidence>
<evidence type="ECO:0000313" key="8">
    <source>
        <dbReference type="EMBL" id="EEA22614.1"/>
    </source>
</evidence>
<evidence type="ECO:0000256" key="5">
    <source>
        <dbReference type="ARBA" id="ARBA00023242"/>
    </source>
</evidence>
<protein>
    <submittedName>
        <fullName evidence="8">HLH transcription factor, putative</fullName>
    </submittedName>
</protein>
<evidence type="ECO:0000256" key="4">
    <source>
        <dbReference type="ARBA" id="ARBA00023163"/>
    </source>
</evidence>
<dbReference type="EMBL" id="DS995902">
    <property type="protein sequence ID" value="EEA22614.1"/>
    <property type="molecule type" value="Genomic_DNA"/>
</dbReference>
<feature type="compositionally biased region" description="Polar residues" evidence="6">
    <location>
        <begin position="290"/>
        <end position="300"/>
    </location>
</feature>
<dbReference type="OrthoDB" id="5778525at2759"/>
<gene>
    <name evidence="8" type="ORF">PMAA_092380</name>
</gene>
<dbReference type="GO" id="GO:0005634">
    <property type="term" value="C:nucleus"/>
    <property type="evidence" value="ECO:0007669"/>
    <property type="project" value="UniProtKB-SubCell"/>
</dbReference>
<dbReference type="Gene3D" id="4.10.280.10">
    <property type="entry name" value="Helix-loop-helix DNA-binding domain"/>
    <property type="match status" value="1"/>
</dbReference>
<evidence type="ECO:0000256" key="2">
    <source>
        <dbReference type="ARBA" id="ARBA00023015"/>
    </source>
</evidence>
<dbReference type="InterPro" id="IPR011598">
    <property type="entry name" value="bHLH_dom"/>
</dbReference>
<name>B6QGV8_TALMQ</name>
<dbReference type="GO" id="GO:0046983">
    <property type="term" value="F:protein dimerization activity"/>
    <property type="evidence" value="ECO:0007669"/>
    <property type="project" value="InterPro"/>
</dbReference>
<feature type="domain" description="BHLH" evidence="7">
    <location>
        <begin position="375"/>
        <end position="426"/>
    </location>
</feature>
<dbReference type="SUPFAM" id="SSF47459">
    <property type="entry name" value="HLH, helix-loop-helix DNA-binding domain"/>
    <property type="match status" value="1"/>
</dbReference>
<evidence type="ECO:0000259" key="7">
    <source>
        <dbReference type="PROSITE" id="PS50888"/>
    </source>
</evidence>
<dbReference type="InterPro" id="IPR057072">
    <property type="entry name" value="bHLH_INO4"/>
</dbReference>
<dbReference type="SMART" id="SM00353">
    <property type="entry name" value="HLH"/>
    <property type="match status" value="1"/>
</dbReference>
<evidence type="ECO:0000256" key="1">
    <source>
        <dbReference type="ARBA" id="ARBA00004123"/>
    </source>
</evidence>
<dbReference type="HOGENOM" id="CLU_034677_0_0_1"/>
<dbReference type="PANTHER" id="PTHR15741">
    <property type="entry name" value="BASIC HELIX-LOOP-HELIX ZIP TRANSCRIPTION FACTOR"/>
    <property type="match status" value="1"/>
</dbReference>